<organism evidence="2 3">
    <name type="scientific">Roridomyces roridus</name>
    <dbReference type="NCBI Taxonomy" id="1738132"/>
    <lineage>
        <taxon>Eukaryota</taxon>
        <taxon>Fungi</taxon>
        <taxon>Dikarya</taxon>
        <taxon>Basidiomycota</taxon>
        <taxon>Agaricomycotina</taxon>
        <taxon>Agaricomycetes</taxon>
        <taxon>Agaricomycetidae</taxon>
        <taxon>Agaricales</taxon>
        <taxon>Marasmiineae</taxon>
        <taxon>Mycenaceae</taxon>
        <taxon>Roridomyces</taxon>
    </lineage>
</organism>
<evidence type="ECO:0000313" key="2">
    <source>
        <dbReference type="EMBL" id="KAJ7603413.1"/>
    </source>
</evidence>
<proteinExistence type="predicted"/>
<reference evidence="2" key="1">
    <citation type="submission" date="2023-03" db="EMBL/GenBank/DDBJ databases">
        <title>Massive genome expansion in bonnet fungi (Mycena s.s.) driven by repeated elements and novel gene families across ecological guilds.</title>
        <authorList>
            <consortium name="Lawrence Berkeley National Laboratory"/>
            <person name="Harder C.B."/>
            <person name="Miyauchi S."/>
            <person name="Viragh M."/>
            <person name="Kuo A."/>
            <person name="Thoen E."/>
            <person name="Andreopoulos B."/>
            <person name="Lu D."/>
            <person name="Skrede I."/>
            <person name="Drula E."/>
            <person name="Henrissat B."/>
            <person name="Morin E."/>
            <person name="Kohler A."/>
            <person name="Barry K."/>
            <person name="LaButti K."/>
            <person name="Morin E."/>
            <person name="Salamov A."/>
            <person name="Lipzen A."/>
            <person name="Mereny Z."/>
            <person name="Hegedus B."/>
            <person name="Baldrian P."/>
            <person name="Stursova M."/>
            <person name="Weitz H."/>
            <person name="Taylor A."/>
            <person name="Grigoriev I.V."/>
            <person name="Nagy L.G."/>
            <person name="Martin F."/>
            <person name="Kauserud H."/>
        </authorList>
    </citation>
    <scope>NUCLEOTIDE SEQUENCE</scope>
    <source>
        <strain evidence="2">9284</strain>
    </source>
</reference>
<protein>
    <submittedName>
        <fullName evidence="2">Uncharacterized protein</fullName>
    </submittedName>
</protein>
<feature type="region of interest" description="Disordered" evidence="1">
    <location>
        <begin position="134"/>
        <end position="171"/>
    </location>
</feature>
<evidence type="ECO:0000313" key="3">
    <source>
        <dbReference type="Proteomes" id="UP001221142"/>
    </source>
</evidence>
<comment type="caution">
    <text evidence="2">The sequence shown here is derived from an EMBL/GenBank/DDBJ whole genome shotgun (WGS) entry which is preliminary data.</text>
</comment>
<sequence>MLIIPATGLRILVVPAKPPPPPTGVVQFIPVIIRAAPPLCNARHFNPRRTLVGYRGLGRTSYVESRDFIFDSRTQLTRGSRKHGAWEWEWYEILRLDTFDWGVKRDLGNFGWGIGSGRRSCTCRVERLVFRRNRRPRGDRPKSRGKRDGKERKGKGGREIEREREREREYAPSLHGRNHIEVLHQFWTREDLSVSMKTGEVYNTPVGTNSPTAAVATVPSSTAAVRWSAVLVLVPCGSCSLEGPTMSQADLTISAGQRTWKEGRRKEGASLVRGLSRVKAEKQQPHVIPLSSFGGRSTMGYMNHNNYQDKGSSTHIVYGTGSDRRNPGGITLMGKERQESHWIVDLRAA</sequence>
<feature type="compositionally biased region" description="Basic and acidic residues" evidence="1">
    <location>
        <begin position="136"/>
        <end position="170"/>
    </location>
</feature>
<keyword evidence="3" id="KW-1185">Reference proteome</keyword>
<evidence type="ECO:0000256" key="1">
    <source>
        <dbReference type="SAM" id="MobiDB-lite"/>
    </source>
</evidence>
<dbReference type="AlphaFoldDB" id="A0AAD7F5T4"/>
<name>A0AAD7F5T4_9AGAR</name>
<dbReference type="EMBL" id="JARKIF010000146">
    <property type="protein sequence ID" value="KAJ7603413.1"/>
    <property type="molecule type" value="Genomic_DNA"/>
</dbReference>
<gene>
    <name evidence="2" type="ORF">FB45DRAFT_881819</name>
</gene>
<accession>A0AAD7F5T4</accession>
<dbReference type="Proteomes" id="UP001221142">
    <property type="component" value="Unassembled WGS sequence"/>
</dbReference>